<dbReference type="InterPro" id="IPR005467">
    <property type="entry name" value="His_kinase_dom"/>
</dbReference>
<dbReference type="Pfam" id="PF13188">
    <property type="entry name" value="PAS_8"/>
    <property type="match status" value="1"/>
</dbReference>
<accession>A0A3B1ALH7</accession>
<protein>
    <submittedName>
        <fullName evidence="4">Two-component sensor PilS</fullName>
    </submittedName>
</protein>
<feature type="transmembrane region" description="Helical" evidence="2">
    <location>
        <begin position="159"/>
        <end position="177"/>
    </location>
</feature>
<evidence type="ECO:0000256" key="1">
    <source>
        <dbReference type="ARBA" id="ARBA00022553"/>
    </source>
</evidence>
<dbReference type="SUPFAM" id="SSF47384">
    <property type="entry name" value="Homodimeric domain of signal transducing histidine kinase"/>
    <property type="match status" value="1"/>
</dbReference>
<feature type="transmembrane region" description="Helical" evidence="2">
    <location>
        <begin position="20"/>
        <end position="40"/>
    </location>
</feature>
<evidence type="ECO:0000313" key="4">
    <source>
        <dbReference type="EMBL" id="VAX02571.1"/>
    </source>
</evidence>
<feature type="transmembrane region" description="Helical" evidence="2">
    <location>
        <begin position="130"/>
        <end position="147"/>
    </location>
</feature>
<feature type="domain" description="Histidine kinase" evidence="3">
    <location>
        <begin position="323"/>
        <end position="535"/>
    </location>
</feature>
<dbReference type="Pfam" id="PF00512">
    <property type="entry name" value="HisKA"/>
    <property type="match status" value="1"/>
</dbReference>
<dbReference type="Pfam" id="PF02518">
    <property type="entry name" value="HATPase_c"/>
    <property type="match status" value="1"/>
</dbReference>
<dbReference type="Gene3D" id="3.30.450.20">
    <property type="entry name" value="PAS domain"/>
    <property type="match status" value="1"/>
</dbReference>
<keyword evidence="2" id="KW-0472">Membrane</keyword>
<keyword evidence="1" id="KW-0597">Phosphoprotein</keyword>
<dbReference type="Gene3D" id="1.10.287.130">
    <property type="match status" value="1"/>
</dbReference>
<gene>
    <name evidence="4" type="ORF">MNBD_GAMMA20-1629</name>
</gene>
<evidence type="ECO:0000259" key="3">
    <source>
        <dbReference type="PROSITE" id="PS50109"/>
    </source>
</evidence>
<dbReference type="PROSITE" id="PS50109">
    <property type="entry name" value="HIS_KIN"/>
    <property type="match status" value="1"/>
</dbReference>
<dbReference type="CDD" id="cd00082">
    <property type="entry name" value="HisKA"/>
    <property type="match status" value="1"/>
</dbReference>
<dbReference type="PANTHER" id="PTHR43065">
    <property type="entry name" value="SENSOR HISTIDINE KINASE"/>
    <property type="match status" value="1"/>
</dbReference>
<dbReference type="Gene3D" id="3.30.565.10">
    <property type="entry name" value="Histidine kinase-like ATPase, C-terminal domain"/>
    <property type="match status" value="1"/>
</dbReference>
<dbReference type="Pfam" id="PF25323">
    <property type="entry name" value="6TM_PilS"/>
    <property type="match status" value="1"/>
</dbReference>
<dbReference type="SUPFAM" id="SSF55874">
    <property type="entry name" value="ATPase domain of HSP90 chaperone/DNA topoisomerase II/histidine kinase"/>
    <property type="match status" value="1"/>
</dbReference>
<feature type="transmembrane region" description="Helical" evidence="2">
    <location>
        <begin position="105"/>
        <end position="123"/>
    </location>
</feature>
<dbReference type="EMBL" id="UOFU01000277">
    <property type="protein sequence ID" value="VAX02571.1"/>
    <property type="molecule type" value="Genomic_DNA"/>
</dbReference>
<dbReference type="SMART" id="SM00387">
    <property type="entry name" value="HATPase_c"/>
    <property type="match status" value="1"/>
</dbReference>
<dbReference type="InterPro" id="IPR004358">
    <property type="entry name" value="Sig_transdc_His_kin-like_C"/>
</dbReference>
<dbReference type="InterPro" id="IPR036097">
    <property type="entry name" value="HisK_dim/P_sf"/>
</dbReference>
<dbReference type="InterPro" id="IPR003594">
    <property type="entry name" value="HATPase_dom"/>
</dbReference>
<evidence type="ECO:0000256" key="2">
    <source>
        <dbReference type="SAM" id="Phobius"/>
    </source>
</evidence>
<dbReference type="AlphaFoldDB" id="A0A3B1ALH7"/>
<dbReference type="InterPro" id="IPR000014">
    <property type="entry name" value="PAS"/>
</dbReference>
<keyword evidence="2" id="KW-0812">Transmembrane</keyword>
<name>A0A3B1ALH7_9ZZZZ</name>
<dbReference type="InterPro" id="IPR003661">
    <property type="entry name" value="HisK_dim/P_dom"/>
</dbReference>
<reference evidence="4" key="1">
    <citation type="submission" date="2018-06" db="EMBL/GenBank/DDBJ databases">
        <authorList>
            <person name="Zhirakovskaya E."/>
        </authorList>
    </citation>
    <scope>NUCLEOTIDE SEQUENCE</scope>
</reference>
<feature type="transmembrane region" description="Helical" evidence="2">
    <location>
        <begin position="52"/>
        <end position="75"/>
    </location>
</feature>
<keyword evidence="2" id="KW-1133">Transmembrane helix</keyword>
<sequence>MPPAPNSLPGRDADQTWRPLRYLNLYRILLASLFVSSYFIDANLPQLGSHDPHLFIAVSIVYLLLTSVASFAIHWRWLSFRALAYGLVVLDIIALTLLMRASGGIASGLGMLLVVAIAGNSLLLGGRTSILFAAIAALSVLAEQVYAQMSQTLPINYTKAGILGATLFATAFFAHVLSRRIRESEELAAQRGVDLANLAQLNQHVIQRMQSGIIVVDANSRIRLMNESAWHMLGLPLLSGPTNKPLKLVSTELDKQLAAWLNNKLKEPWIFRTGSGSTDLLPSMTALGYDKQAGTLIFLEDTARMAQQAQQMKLASLGRLTASIAHEIRNPLGAISHAEQLLAETIPDNPSDRRLLEIIHSNTARVNDIIENVLRLNRRDRAKPEDLSLKDWLTHFIAEFTLSQGCASENISISIEPSNINVYMDPTQLHQILWNLCQNGLRYSHNYPGQPKLELHGGRQPGISHPVLDVIDHGPGIKPEDVQHIFEPFFTTDAKGSGLGLYIARELCEGNAARLSYIAVPTGGSCFRIEFADTRTHAKRT</sequence>
<dbReference type="CDD" id="cd00075">
    <property type="entry name" value="HATPase"/>
    <property type="match status" value="1"/>
</dbReference>
<dbReference type="GO" id="GO:0000155">
    <property type="term" value="F:phosphorelay sensor kinase activity"/>
    <property type="evidence" value="ECO:0007669"/>
    <property type="project" value="InterPro"/>
</dbReference>
<dbReference type="SMART" id="SM00388">
    <property type="entry name" value="HisKA"/>
    <property type="match status" value="1"/>
</dbReference>
<proteinExistence type="predicted"/>
<dbReference type="PANTHER" id="PTHR43065:SF52">
    <property type="entry name" value="SENSOR PROTEIN KINASE PILS"/>
    <property type="match status" value="1"/>
</dbReference>
<dbReference type="PRINTS" id="PR00344">
    <property type="entry name" value="BCTRLSENSOR"/>
</dbReference>
<dbReference type="InterPro" id="IPR036890">
    <property type="entry name" value="HATPase_C_sf"/>
</dbReference>
<organism evidence="4">
    <name type="scientific">hydrothermal vent metagenome</name>
    <dbReference type="NCBI Taxonomy" id="652676"/>
    <lineage>
        <taxon>unclassified sequences</taxon>
        <taxon>metagenomes</taxon>
        <taxon>ecological metagenomes</taxon>
    </lineage>
</organism>